<keyword evidence="3" id="KW-1185">Reference proteome</keyword>
<protein>
    <submittedName>
        <fullName evidence="2">Uncharacterized protein</fullName>
    </submittedName>
</protein>
<sequence length="536" mass="58292">MDVDRLSSRLATPLSHRSCRSSLRSDSNRTKSSRSVFSCPFSARDPRAFPLAGASKEHEQLHRNLHDDAAGARISWWLRQRDKSNEYLKSRGFLVGGPSVISEEVHESGHIASQMTRAFAGAAGRRASKTRQPVPYTIDPAFEHTKQNMELGDHAGKETIRTSTMRDVLHDSTNGKNSGQDSGMQKGRDVSQGGKAERSQRSHRTRRATGSAAAGLKCMGSKPRAEGIKVHPSGKVCEIDEVICGRDISHSPSKLKEHLSREEFQGAAGKKSLGEVARPEGLKTNVAHAVSQVDEVVFGRDMDSSIERTAEHLDDDTFHGAAGRRYVGHVERCGGLKQLPARTVSQADAVILGRDLGHSQDKVEEHMHLEAFKDAAGSHSLGHRPRKEGLKSNFVPGTSQVDQIVFKSDGESLEVQDHLRQEEFRGAAGRKYIGHRESPGGLRPSHMAHVCAVDKIAFGALSDSSNLDAHLRSPNWTGAAGRKYVGAPTKPEGRQPVLGSGLSQVDEIVWGHDIDGSKEKLQAKEKARLNAIGCSA</sequence>
<reference evidence="2 3" key="1">
    <citation type="submission" date="2024-02" db="EMBL/GenBank/DDBJ databases">
        <authorList>
            <person name="Chen Y."/>
            <person name="Shah S."/>
            <person name="Dougan E. K."/>
            <person name="Thang M."/>
            <person name="Chan C."/>
        </authorList>
    </citation>
    <scope>NUCLEOTIDE SEQUENCE [LARGE SCALE GENOMIC DNA]</scope>
</reference>
<evidence type="ECO:0000256" key="1">
    <source>
        <dbReference type="SAM" id="MobiDB-lite"/>
    </source>
</evidence>
<name>A0ABP0JS63_9DINO</name>
<feature type="compositionally biased region" description="Polar residues" evidence="1">
    <location>
        <begin position="163"/>
        <end position="183"/>
    </location>
</feature>
<organism evidence="2 3">
    <name type="scientific">Durusdinium trenchii</name>
    <dbReference type="NCBI Taxonomy" id="1381693"/>
    <lineage>
        <taxon>Eukaryota</taxon>
        <taxon>Sar</taxon>
        <taxon>Alveolata</taxon>
        <taxon>Dinophyceae</taxon>
        <taxon>Suessiales</taxon>
        <taxon>Symbiodiniaceae</taxon>
        <taxon>Durusdinium</taxon>
    </lineage>
</organism>
<feature type="region of interest" description="Disordered" evidence="1">
    <location>
        <begin position="163"/>
        <end position="218"/>
    </location>
</feature>
<dbReference type="Proteomes" id="UP001642484">
    <property type="component" value="Unassembled WGS sequence"/>
</dbReference>
<evidence type="ECO:0000313" key="3">
    <source>
        <dbReference type="Proteomes" id="UP001642484"/>
    </source>
</evidence>
<gene>
    <name evidence="2" type="ORF">CCMP2556_LOCUS12787</name>
</gene>
<evidence type="ECO:0000313" key="2">
    <source>
        <dbReference type="EMBL" id="CAK9017213.1"/>
    </source>
</evidence>
<comment type="caution">
    <text evidence="2">The sequence shown here is derived from an EMBL/GenBank/DDBJ whole genome shotgun (WGS) entry which is preliminary data.</text>
</comment>
<dbReference type="EMBL" id="CAXAMN010006313">
    <property type="protein sequence ID" value="CAK9017213.1"/>
    <property type="molecule type" value="Genomic_DNA"/>
</dbReference>
<proteinExistence type="predicted"/>
<accession>A0ABP0JS63</accession>